<dbReference type="InterPro" id="IPR011042">
    <property type="entry name" value="6-blade_b-propeller_TolB-like"/>
</dbReference>
<comment type="caution">
    <text evidence="2">The sequence shown here is derived from an EMBL/GenBank/DDBJ whole genome shotgun (WGS) entry which is preliminary data.</text>
</comment>
<reference evidence="2" key="1">
    <citation type="submission" date="2022-05" db="EMBL/GenBank/DDBJ databases">
        <title>Sphingomonas sp. strain RP10 Genome sequencing and assembly.</title>
        <authorList>
            <person name="Kim I."/>
        </authorList>
    </citation>
    <scope>NUCLEOTIDE SEQUENCE</scope>
    <source>
        <strain evidence="2">RP10</strain>
    </source>
</reference>
<keyword evidence="3" id="KW-1185">Reference proteome</keyword>
<gene>
    <name evidence="2" type="ORF">M9979_07215</name>
</gene>
<sequence>MRIVQRAGLGCVIALIGIAPSSAAERAKALSPDGRLTAWIKPVKGAAGASGQAASVLWLTDAKTGASRQLFRGRSSADPKQDRSSLANPDFSLDGGYVYVEADAYATSPAVHQVNVRTGVARYVTDGGLYGVLRDGPWRGYLVVQQHRYRKNGNGSYDPYIIVRPDGRQIAIVPDTDGSDPDAGLTAWLSAKRWTVS</sequence>
<protein>
    <submittedName>
        <fullName evidence="2">Uncharacterized protein</fullName>
    </submittedName>
</protein>
<dbReference type="SUPFAM" id="SSF69304">
    <property type="entry name" value="Tricorn protease N-terminal domain"/>
    <property type="match status" value="1"/>
</dbReference>
<dbReference type="AlphaFoldDB" id="A0A9X2HW70"/>
<feature type="signal peptide" evidence="1">
    <location>
        <begin position="1"/>
        <end position="23"/>
    </location>
</feature>
<name>A0A9X2HW70_9SPHN</name>
<dbReference type="EMBL" id="JAMLDY010000007">
    <property type="protein sequence ID" value="MCP3734659.1"/>
    <property type="molecule type" value="Genomic_DNA"/>
</dbReference>
<keyword evidence="1" id="KW-0732">Signal</keyword>
<accession>A0A9X2HW70</accession>
<feature type="chain" id="PRO_5040950376" evidence="1">
    <location>
        <begin position="24"/>
        <end position="197"/>
    </location>
</feature>
<organism evidence="2 3">
    <name type="scientific">Sphingomonas liriopis</name>
    <dbReference type="NCBI Taxonomy" id="2949094"/>
    <lineage>
        <taxon>Bacteria</taxon>
        <taxon>Pseudomonadati</taxon>
        <taxon>Pseudomonadota</taxon>
        <taxon>Alphaproteobacteria</taxon>
        <taxon>Sphingomonadales</taxon>
        <taxon>Sphingomonadaceae</taxon>
        <taxon>Sphingomonas</taxon>
    </lineage>
</organism>
<proteinExistence type="predicted"/>
<dbReference type="RefSeq" id="WP_254288661.1">
    <property type="nucleotide sequence ID" value="NZ_JAMLDY010000007.1"/>
</dbReference>
<evidence type="ECO:0000256" key="1">
    <source>
        <dbReference type="SAM" id="SignalP"/>
    </source>
</evidence>
<dbReference type="Gene3D" id="2.120.10.30">
    <property type="entry name" value="TolB, C-terminal domain"/>
    <property type="match status" value="1"/>
</dbReference>
<evidence type="ECO:0000313" key="2">
    <source>
        <dbReference type="EMBL" id="MCP3734659.1"/>
    </source>
</evidence>
<evidence type="ECO:0000313" key="3">
    <source>
        <dbReference type="Proteomes" id="UP001139486"/>
    </source>
</evidence>
<dbReference type="Proteomes" id="UP001139486">
    <property type="component" value="Unassembled WGS sequence"/>
</dbReference>